<dbReference type="SUPFAM" id="SSF51905">
    <property type="entry name" value="FAD/NAD(P)-binding domain"/>
    <property type="match status" value="1"/>
</dbReference>
<dbReference type="Gene3D" id="3.50.50.60">
    <property type="entry name" value="FAD/NAD(P)-binding domain"/>
    <property type="match status" value="1"/>
</dbReference>
<dbReference type="InterPro" id="IPR002938">
    <property type="entry name" value="FAD-bd"/>
</dbReference>
<feature type="domain" description="FAD-binding" evidence="1">
    <location>
        <begin position="3"/>
        <end position="318"/>
    </location>
</feature>
<dbReference type="GO" id="GO:0071949">
    <property type="term" value="F:FAD binding"/>
    <property type="evidence" value="ECO:0007669"/>
    <property type="project" value="InterPro"/>
</dbReference>
<dbReference type="InterPro" id="IPR036188">
    <property type="entry name" value="FAD/NAD-bd_sf"/>
</dbReference>
<evidence type="ECO:0000313" key="2">
    <source>
        <dbReference type="EMBL" id="NUW42139.1"/>
    </source>
</evidence>
<dbReference type="PANTHER" id="PTHR46865:SF2">
    <property type="entry name" value="MONOOXYGENASE"/>
    <property type="match status" value="1"/>
</dbReference>
<reference evidence="2 3" key="1">
    <citation type="submission" date="2020-06" db="EMBL/GenBank/DDBJ databases">
        <authorList>
            <person name="Chanama M."/>
        </authorList>
    </citation>
    <scope>NUCLEOTIDE SEQUENCE [LARGE SCALE GENOMIC DNA]</scope>
    <source>
        <strain evidence="2 3">TBRC6557</strain>
    </source>
</reference>
<keyword evidence="2" id="KW-0503">Monooxygenase</keyword>
<name>A0A7Y6MD14_9ACTN</name>
<dbReference type="EMBL" id="JABWGO010000003">
    <property type="protein sequence ID" value="NUW42139.1"/>
    <property type="molecule type" value="Genomic_DNA"/>
</dbReference>
<evidence type="ECO:0000259" key="1">
    <source>
        <dbReference type="Pfam" id="PF01494"/>
    </source>
</evidence>
<dbReference type="AlphaFoldDB" id="A0A7Y6MD14"/>
<protein>
    <submittedName>
        <fullName evidence="2">FAD-dependent monooxygenase</fullName>
    </submittedName>
</protein>
<dbReference type="PANTHER" id="PTHR46865">
    <property type="entry name" value="OXIDOREDUCTASE-RELATED"/>
    <property type="match status" value="1"/>
</dbReference>
<organism evidence="2 3">
    <name type="scientific">Nonomuraea rhodomycinica</name>
    <dbReference type="NCBI Taxonomy" id="1712872"/>
    <lineage>
        <taxon>Bacteria</taxon>
        <taxon>Bacillati</taxon>
        <taxon>Actinomycetota</taxon>
        <taxon>Actinomycetes</taxon>
        <taxon>Streptosporangiales</taxon>
        <taxon>Streptosporangiaceae</taxon>
        <taxon>Nonomuraea</taxon>
    </lineage>
</organism>
<evidence type="ECO:0000313" key="3">
    <source>
        <dbReference type="Proteomes" id="UP000546126"/>
    </source>
</evidence>
<dbReference type="Pfam" id="PF01494">
    <property type="entry name" value="FAD_binding_3"/>
    <property type="match status" value="1"/>
</dbReference>
<dbReference type="Proteomes" id="UP000546126">
    <property type="component" value="Unassembled WGS sequence"/>
</dbReference>
<dbReference type="RefSeq" id="WP_175601624.1">
    <property type="nucleotide sequence ID" value="NZ_JABWGO010000003.1"/>
</dbReference>
<gene>
    <name evidence="2" type="ORF">HT134_18600</name>
</gene>
<accession>A0A7Y6MD14</accession>
<dbReference type="PRINTS" id="PR00420">
    <property type="entry name" value="RNGMNOXGNASE"/>
</dbReference>
<comment type="caution">
    <text evidence="2">The sequence shown here is derived from an EMBL/GenBank/DDBJ whole genome shotgun (WGS) entry which is preliminary data.</text>
</comment>
<dbReference type="Gene3D" id="3.30.9.10">
    <property type="entry name" value="D-Amino Acid Oxidase, subunit A, domain 2"/>
    <property type="match status" value="1"/>
</dbReference>
<dbReference type="InterPro" id="IPR051704">
    <property type="entry name" value="FAD_aromatic-hydroxylase"/>
</dbReference>
<proteinExistence type="predicted"/>
<keyword evidence="3" id="KW-1185">Reference proteome</keyword>
<keyword evidence="2" id="KW-0560">Oxidoreductase</keyword>
<dbReference type="GO" id="GO:0004497">
    <property type="term" value="F:monooxygenase activity"/>
    <property type="evidence" value="ECO:0007669"/>
    <property type="project" value="UniProtKB-KW"/>
</dbReference>
<sequence length="418" mass="43761">MKHVLISGAGIAGTTLAYWLACHGFRVTVVERAAGLRSSGSPVDVRGPAVEVAERMGVMERLRAAATTATGMTFVDGSGRRVGGVNTRALQRAGRSREVEVTRTDLAAILYEAGRDSAEYLFGDSMTTLRQDGHGVEVAFGEAAPRRFDLVIGADGLHSATRRLAFGPESRFVRHTGLYVATVPLDGPADDDRHVVIHNTPGRMVAVHPVRGRALAAFIFRSPELTGFDHRDLEQHRRILAGAYAGAGWRVPELLEQAMASDDLWLDAVSQVRIDRWHDGRVALLGDAASSVSLFGDGSTLAMAGAYTLATELASALAAEPAAAPTAGPATGPGYGAAAELASGPAAALEGAHVRAFARYEAAHRELVGPRQDNVARAAALMVPASGGGIAVRNLASRLWPAVAAAGWVRGRLSSTAA</sequence>